<protein>
    <recommendedName>
        <fullName evidence="3">HNH endonuclease</fullName>
    </recommendedName>
</protein>
<evidence type="ECO:0000313" key="1">
    <source>
        <dbReference type="EMBL" id="MEJ5906174.1"/>
    </source>
</evidence>
<dbReference type="RefSeq" id="WP_339549869.1">
    <property type="nucleotide sequence ID" value="NZ_JBBHLD010000013.1"/>
</dbReference>
<keyword evidence="2" id="KW-1185">Reference proteome</keyword>
<sequence length="152" mass="17411">MQWICDTCGGRINSVKDGWVEWQARHNEEGHWIKHSPRLVHHLPASPLKGGCQYDGDHIFKNGRNIIGDMPLDNYVGTDGLINLLEFLSDQSFELEQTLELIKRIQIPNYDLVRSYFDEAIGEGVFEPNAKPGYYGQDQINRVKDWIDAGKP</sequence>
<evidence type="ECO:0000313" key="2">
    <source>
        <dbReference type="Proteomes" id="UP001377692"/>
    </source>
</evidence>
<comment type="caution">
    <text evidence="1">The sequence shown here is derived from an EMBL/GenBank/DDBJ whole genome shotgun (WGS) entry which is preliminary data.</text>
</comment>
<proteinExistence type="predicted"/>
<dbReference type="EMBL" id="JBBHLD010000013">
    <property type="protein sequence ID" value="MEJ5906174.1"/>
    <property type="molecule type" value="Genomic_DNA"/>
</dbReference>
<evidence type="ECO:0008006" key="3">
    <source>
        <dbReference type="Google" id="ProtNLM"/>
    </source>
</evidence>
<dbReference type="Proteomes" id="UP001377692">
    <property type="component" value="Unassembled WGS sequence"/>
</dbReference>
<accession>A0ABU8R8Z1</accession>
<reference evidence="1 2" key="1">
    <citation type="submission" date="2024-02" db="EMBL/GenBank/DDBJ databases">
        <title>Identification of pathogenicity and growth-promoting functions of Pseudomonas putida variants.</title>
        <authorList>
            <person name="Sun J."/>
        </authorList>
    </citation>
    <scope>NUCLEOTIDE SEQUENCE [LARGE SCALE GENOMIC DNA]</scope>
    <source>
        <strain evidence="1 2">A04</strain>
    </source>
</reference>
<name>A0ABU8R8Z1_9PSED</name>
<gene>
    <name evidence="1" type="ORF">V7V80_15935</name>
</gene>
<organism evidence="1 2">
    <name type="scientific">Pseudomonas kermanshahensis</name>
    <dbReference type="NCBI Taxonomy" id="2745482"/>
    <lineage>
        <taxon>Bacteria</taxon>
        <taxon>Pseudomonadati</taxon>
        <taxon>Pseudomonadota</taxon>
        <taxon>Gammaproteobacteria</taxon>
        <taxon>Pseudomonadales</taxon>
        <taxon>Pseudomonadaceae</taxon>
        <taxon>Pseudomonas</taxon>
    </lineage>
</organism>